<dbReference type="EMBL" id="CP030850">
    <property type="protein sequence ID" value="AXE17652.1"/>
    <property type="molecule type" value="Genomic_DNA"/>
</dbReference>
<name>A0A344TG81_9BACT</name>
<feature type="domain" description="Amine oxidase" evidence="1">
    <location>
        <begin position="92"/>
        <end position="316"/>
    </location>
</feature>
<evidence type="ECO:0000259" key="1">
    <source>
        <dbReference type="Pfam" id="PF01593"/>
    </source>
</evidence>
<dbReference type="InterPro" id="IPR036188">
    <property type="entry name" value="FAD/NAD-bd_sf"/>
</dbReference>
<accession>A0A344TG81</accession>
<dbReference type="Gene3D" id="3.50.50.60">
    <property type="entry name" value="FAD/NAD(P)-binding domain"/>
    <property type="match status" value="1"/>
</dbReference>
<evidence type="ECO:0000313" key="2">
    <source>
        <dbReference type="EMBL" id="AXE17652.1"/>
    </source>
</evidence>
<dbReference type="KEGG" id="run:DR864_07845"/>
<protein>
    <submittedName>
        <fullName evidence="2">FAD-dependent oxidoreductase</fullName>
    </submittedName>
</protein>
<dbReference type="Pfam" id="PF13450">
    <property type="entry name" value="NAD_binding_8"/>
    <property type="match status" value="1"/>
</dbReference>
<dbReference type="Gene3D" id="3.90.660.10">
    <property type="match status" value="1"/>
</dbReference>
<dbReference type="InterPro" id="IPR002937">
    <property type="entry name" value="Amino_oxidase"/>
</dbReference>
<gene>
    <name evidence="2" type="ORF">DR864_07845</name>
</gene>
<dbReference type="RefSeq" id="WP_114066437.1">
    <property type="nucleotide sequence ID" value="NZ_CP030850.1"/>
</dbReference>
<dbReference type="GO" id="GO:0016491">
    <property type="term" value="F:oxidoreductase activity"/>
    <property type="evidence" value="ECO:0007669"/>
    <property type="project" value="InterPro"/>
</dbReference>
<keyword evidence="3" id="KW-1185">Reference proteome</keyword>
<evidence type="ECO:0000313" key="3">
    <source>
        <dbReference type="Proteomes" id="UP000251993"/>
    </source>
</evidence>
<sequence>MPSCIIIGAGMTGLTAARTLQQNGWNVTVLDKGRGVGGRMATRRLANARADHGAQYFTARTTEFQQFISVLTEVGVVQEWALQDTELSDISFHHPRFVGVEGMSSIAKYMAQPLNVQTGQRAIHISGDENGCIVLTESGQAYEADTLIITIPAPQALVLLNDSYLLSAAESSVFESIEYAPCIAVMVLLNGNSLIPTPGILKFGQGPVAWVADNFQKGISETTSITVHASAAFSKQHLEEDLTATGELLLDSLSEWIPKAQIESFQVHRWRYSLAEKSYPQPYYVCNTPFSLLMGGDGFGQGNVEGAFQSGRQMANFLLKF</sequence>
<organism evidence="2 3">
    <name type="scientific">Runella rosea</name>
    <dbReference type="NCBI Taxonomy" id="2259595"/>
    <lineage>
        <taxon>Bacteria</taxon>
        <taxon>Pseudomonadati</taxon>
        <taxon>Bacteroidota</taxon>
        <taxon>Cytophagia</taxon>
        <taxon>Cytophagales</taxon>
        <taxon>Spirosomataceae</taxon>
        <taxon>Runella</taxon>
    </lineage>
</organism>
<proteinExistence type="predicted"/>
<dbReference type="Proteomes" id="UP000251993">
    <property type="component" value="Chromosome"/>
</dbReference>
<dbReference type="AlphaFoldDB" id="A0A344TG81"/>
<dbReference type="Pfam" id="PF01593">
    <property type="entry name" value="Amino_oxidase"/>
    <property type="match status" value="1"/>
</dbReference>
<dbReference type="OrthoDB" id="56323at2"/>
<dbReference type="PANTHER" id="PTHR16128:SF5">
    <property type="entry name" value="FAD_NAD(P)-BINDING OXIDOREDUCTASE FAMILY PROTEIN"/>
    <property type="match status" value="1"/>
</dbReference>
<reference evidence="2 3" key="1">
    <citation type="submission" date="2018-07" db="EMBL/GenBank/DDBJ databases">
        <title>Genome sequencing of Runella.</title>
        <authorList>
            <person name="Baek M.-G."/>
            <person name="Yi H."/>
        </authorList>
    </citation>
    <scope>NUCLEOTIDE SEQUENCE [LARGE SCALE GENOMIC DNA]</scope>
    <source>
        <strain evidence="2 3">HYN0085</strain>
    </source>
</reference>
<dbReference type="PANTHER" id="PTHR16128">
    <property type="entry name" value="FAD/NAD(P)-BINDING OXIDOREDUCTASE FAMILY PROTEIN"/>
    <property type="match status" value="1"/>
</dbReference>
<dbReference type="SUPFAM" id="SSF51905">
    <property type="entry name" value="FAD/NAD(P)-binding domain"/>
    <property type="match status" value="1"/>
</dbReference>